<keyword evidence="2" id="KW-0472">Membrane</keyword>
<dbReference type="InterPro" id="IPR011008">
    <property type="entry name" value="Dimeric_a/b-barrel"/>
</dbReference>
<dbReference type="GO" id="GO:0004497">
    <property type="term" value="F:monooxygenase activity"/>
    <property type="evidence" value="ECO:0007669"/>
    <property type="project" value="UniProtKB-KW"/>
</dbReference>
<dbReference type="Proteomes" id="UP000383971">
    <property type="component" value="Unassembled WGS sequence"/>
</dbReference>
<organism evidence="4 5">
    <name type="scientific">Pandoraea communis</name>
    <dbReference type="NCBI Taxonomy" id="2508297"/>
    <lineage>
        <taxon>Bacteria</taxon>
        <taxon>Pseudomonadati</taxon>
        <taxon>Pseudomonadota</taxon>
        <taxon>Betaproteobacteria</taxon>
        <taxon>Burkholderiales</taxon>
        <taxon>Burkholderiaceae</taxon>
        <taxon>Pandoraea</taxon>
    </lineage>
</organism>
<dbReference type="Gene3D" id="3.30.70.100">
    <property type="match status" value="1"/>
</dbReference>
<feature type="compositionally biased region" description="Pro residues" evidence="1">
    <location>
        <begin position="1"/>
        <end position="10"/>
    </location>
</feature>
<protein>
    <submittedName>
        <fullName evidence="4">Antibiotic biosynthesis monooxygenase</fullName>
    </submittedName>
</protein>
<reference evidence="4 5" key="1">
    <citation type="submission" date="2019-08" db="EMBL/GenBank/DDBJ databases">
        <authorList>
            <person name="Peeters C."/>
        </authorList>
    </citation>
    <scope>NUCLEOTIDE SEQUENCE [LARGE SCALE GENOMIC DNA]</scope>
    <source>
        <strain evidence="4 5">LMG 31111</strain>
    </source>
</reference>
<evidence type="ECO:0000256" key="1">
    <source>
        <dbReference type="SAM" id="MobiDB-lite"/>
    </source>
</evidence>
<dbReference type="EMBL" id="CABPSE010000004">
    <property type="protein sequence ID" value="VVD89180.1"/>
    <property type="molecule type" value="Genomic_DNA"/>
</dbReference>
<dbReference type="InterPro" id="IPR038762">
    <property type="entry name" value="ABM_predict"/>
</dbReference>
<feature type="transmembrane region" description="Helical" evidence="2">
    <location>
        <begin position="179"/>
        <end position="198"/>
    </location>
</feature>
<keyword evidence="4" id="KW-0503">Monooxygenase</keyword>
<evidence type="ECO:0000256" key="2">
    <source>
        <dbReference type="SAM" id="Phobius"/>
    </source>
</evidence>
<dbReference type="Pfam" id="PF03992">
    <property type="entry name" value="ABM"/>
    <property type="match status" value="1"/>
</dbReference>
<evidence type="ECO:0000313" key="4">
    <source>
        <dbReference type="EMBL" id="VVD89180.1"/>
    </source>
</evidence>
<dbReference type="SUPFAM" id="SSF54909">
    <property type="entry name" value="Dimeric alpha+beta barrel"/>
    <property type="match status" value="1"/>
</dbReference>
<keyword evidence="4" id="KW-0560">Oxidoreductase</keyword>
<keyword evidence="5" id="KW-1185">Reference proteome</keyword>
<dbReference type="PROSITE" id="PS51725">
    <property type="entry name" value="ABM"/>
    <property type="match status" value="1"/>
</dbReference>
<evidence type="ECO:0000313" key="5">
    <source>
        <dbReference type="Proteomes" id="UP000383971"/>
    </source>
</evidence>
<feature type="transmembrane region" description="Helical" evidence="2">
    <location>
        <begin position="147"/>
        <end position="167"/>
    </location>
</feature>
<dbReference type="AlphaFoldDB" id="A0A5E4TMR4"/>
<dbReference type="PANTHER" id="PTHR40057:SF1">
    <property type="entry name" value="SLR1162 PROTEIN"/>
    <property type="match status" value="1"/>
</dbReference>
<feature type="domain" description="ABM" evidence="3">
    <location>
        <begin position="36"/>
        <end position="125"/>
    </location>
</feature>
<keyword evidence="2" id="KW-0812">Transmembrane</keyword>
<gene>
    <name evidence="4" type="ORF">PCO31111_01534</name>
</gene>
<dbReference type="PANTHER" id="PTHR40057">
    <property type="entry name" value="SLR1162 PROTEIN"/>
    <property type="match status" value="1"/>
</dbReference>
<dbReference type="InterPro" id="IPR007138">
    <property type="entry name" value="ABM_dom"/>
</dbReference>
<sequence>MPPEDAPPSVEPRDPSLRKASLDDLSARSLPHPESVTAVIRHHVRPEAVAAYEQWLKRVVPIAERFPGHRGVLIIRPAPGATLYTVTLRFDSLPHAEDWFQSAARQTLLGEVMPLLSRDEQRQTVTGLEFWFHPEPGQKPAKRYKQFLLTLSVIFPLTMLVPIPVRWLAHWWPWLGNTFLEHLAVAAAVVGLMTYVLMPRITRMVARWLYE</sequence>
<accession>A0A5E4TMR4</accession>
<proteinExistence type="predicted"/>
<keyword evidence="2" id="KW-1133">Transmembrane helix</keyword>
<dbReference type="RefSeq" id="WP_150584397.1">
    <property type="nucleotide sequence ID" value="NZ_CABPSE010000004.1"/>
</dbReference>
<feature type="compositionally biased region" description="Basic and acidic residues" evidence="1">
    <location>
        <begin position="11"/>
        <end position="26"/>
    </location>
</feature>
<name>A0A5E4TMR4_9BURK</name>
<feature type="region of interest" description="Disordered" evidence="1">
    <location>
        <begin position="1"/>
        <end position="28"/>
    </location>
</feature>
<evidence type="ECO:0000259" key="3">
    <source>
        <dbReference type="PROSITE" id="PS51725"/>
    </source>
</evidence>